<reference evidence="2 3" key="1">
    <citation type="submission" date="2018-02" db="EMBL/GenBank/DDBJ databases">
        <title>Genome sequence of the basidiomycete white-rot fungus Phlebia centrifuga.</title>
        <authorList>
            <person name="Granchi Z."/>
            <person name="Peng M."/>
            <person name="de Vries R.P."/>
            <person name="Hilden K."/>
            <person name="Makela M.R."/>
            <person name="Grigoriev I."/>
            <person name="Riley R."/>
        </authorList>
    </citation>
    <scope>NUCLEOTIDE SEQUENCE [LARGE SCALE GENOMIC DNA]</scope>
    <source>
        <strain evidence="2 3">FBCC195</strain>
    </source>
</reference>
<dbReference type="InterPro" id="IPR039057">
    <property type="entry name" value="Spo22/ZIP4"/>
</dbReference>
<evidence type="ECO:0000256" key="1">
    <source>
        <dbReference type="ARBA" id="ARBA00023254"/>
    </source>
</evidence>
<keyword evidence="1" id="KW-0469">Meiosis</keyword>
<dbReference type="InterPro" id="IPR013940">
    <property type="entry name" value="Spo22/ZIP4/TEX11"/>
</dbReference>
<accession>A0A2R6P103</accession>
<dbReference type="GO" id="GO:0051321">
    <property type="term" value="P:meiotic cell cycle"/>
    <property type="evidence" value="ECO:0007669"/>
    <property type="project" value="UniProtKB-KW"/>
</dbReference>
<evidence type="ECO:0000313" key="3">
    <source>
        <dbReference type="Proteomes" id="UP000186601"/>
    </source>
</evidence>
<dbReference type="STRING" id="98765.A0A2R6P103"/>
<dbReference type="Proteomes" id="UP000186601">
    <property type="component" value="Unassembled WGS sequence"/>
</dbReference>
<sequence>MSARKRKFSSEILPVFQSIQGQKQTPSFPRYTHILIHIKPILSEGKRSVWSSLIADLYKVAALAESITQQRPRTNKDWLPVADTLDREGVNLWNVSGPIRGGADDASREVVAALRYAGFRLIEAGLEQKQFVETLIHVLQLASKAAASLSEIGRHDVAANILACAAKYEEQLRTAEDTLDIHQQAKAQAVTLYYSSRMEAAWREGNDGVADFMLQKITDNDQRLPLLLPRDRESLASKLLEIGKAVLKSAHQTEPGAARGKYQTAVKWIQKAFAVIEQSEDVGAAPTLGNLKV</sequence>
<organism evidence="2 3">
    <name type="scientific">Hermanssonia centrifuga</name>
    <dbReference type="NCBI Taxonomy" id="98765"/>
    <lineage>
        <taxon>Eukaryota</taxon>
        <taxon>Fungi</taxon>
        <taxon>Dikarya</taxon>
        <taxon>Basidiomycota</taxon>
        <taxon>Agaricomycotina</taxon>
        <taxon>Agaricomycetes</taxon>
        <taxon>Polyporales</taxon>
        <taxon>Meruliaceae</taxon>
        <taxon>Hermanssonia</taxon>
    </lineage>
</organism>
<name>A0A2R6P103_9APHY</name>
<keyword evidence="3" id="KW-1185">Reference proteome</keyword>
<dbReference type="Pfam" id="PF08631">
    <property type="entry name" value="SPO22"/>
    <property type="match status" value="1"/>
</dbReference>
<dbReference type="OrthoDB" id="2798026at2759"/>
<comment type="caution">
    <text evidence="2">The sequence shown here is derived from an EMBL/GenBank/DDBJ whole genome shotgun (WGS) entry which is preliminary data.</text>
</comment>
<protein>
    <submittedName>
        <fullName evidence="2">Uncharacterized protein</fullName>
    </submittedName>
</protein>
<dbReference type="GO" id="GO:0090173">
    <property type="term" value="P:regulation of synaptonemal complex assembly"/>
    <property type="evidence" value="ECO:0007669"/>
    <property type="project" value="InterPro"/>
</dbReference>
<proteinExistence type="predicted"/>
<dbReference type="AlphaFoldDB" id="A0A2R6P103"/>
<evidence type="ECO:0000313" key="2">
    <source>
        <dbReference type="EMBL" id="PSR82973.1"/>
    </source>
</evidence>
<gene>
    <name evidence="2" type="ORF">PHLCEN_2v5943</name>
</gene>
<dbReference type="EMBL" id="MLYV02000567">
    <property type="protein sequence ID" value="PSR82973.1"/>
    <property type="molecule type" value="Genomic_DNA"/>
</dbReference>
<dbReference type="PANTHER" id="PTHR40375:SF2">
    <property type="entry name" value="SPORULATION-SPECIFIC PROTEIN 22"/>
    <property type="match status" value="1"/>
</dbReference>
<dbReference type="PANTHER" id="PTHR40375">
    <property type="entry name" value="SPORULATION-SPECIFIC PROTEIN 22"/>
    <property type="match status" value="1"/>
</dbReference>